<dbReference type="EMBL" id="WMJX01000013">
    <property type="protein sequence ID" value="MTG98060.1"/>
    <property type="molecule type" value="Genomic_DNA"/>
</dbReference>
<sequence length="171" mass="20012">MGRAKDKVSLLEQSESSFNTLFVLVEQLSTELQQKTFNFEGRDRNIRDVFVHLYEWHQLLLTWISNNQQGNQTSFLPKPYNWKTYTAMNVEFWKKHQATSLDDAKILLQQSHRDTIQIVKAFTEDELFVKKYFNWTGSTSLGSYCVSSMSSHYEWAIKIVKSHVKSGSESE</sequence>
<gene>
    <name evidence="1" type="ORF">GJV76_07940</name>
</gene>
<dbReference type="AlphaFoldDB" id="A0A6I3LLB2"/>
<protein>
    <submittedName>
        <fullName evidence="1">ClbS/DfsB family four-helix bundle protein</fullName>
    </submittedName>
</protein>
<dbReference type="Pfam" id="PF08020">
    <property type="entry name" value="DUF1706"/>
    <property type="match status" value="1"/>
</dbReference>
<accession>A0A6I3LLB2</accession>
<dbReference type="InterPro" id="IPR034660">
    <property type="entry name" value="DinB/YfiT-like"/>
</dbReference>
<comment type="caution">
    <text evidence="1">The sequence shown here is derived from an EMBL/GenBank/DDBJ whole genome shotgun (WGS) entry which is preliminary data.</text>
</comment>
<evidence type="ECO:0000313" key="2">
    <source>
        <dbReference type="Proteomes" id="UP000438760"/>
    </source>
</evidence>
<dbReference type="InterPro" id="IPR012550">
    <property type="entry name" value="DUF1706"/>
</dbReference>
<evidence type="ECO:0000313" key="1">
    <source>
        <dbReference type="EMBL" id="MTG98060.1"/>
    </source>
</evidence>
<reference evidence="1 2" key="1">
    <citation type="submission" date="2019-11" db="EMBL/GenBank/DDBJ databases">
        <title>Genome of Strain BIT-d1.</title>
        <authorList>
            <person name="Yang Y."/>
        </authorList>
    </citation>
    <scope>NUCLEOTIDE SEQUENCE [LARGE SCALE GENOMIC DNA]</scope>
    <source>
        <strain evidence="1 2">BIT-d1</strain>
    </source>
</reference>
<organism evidence="1 2">
    <name type="scientific">Myroides albus</name>
    <dbReference type="NCBI Taxonomy" id="2562892"/>
    <lineage>
        <taxon>Bacteria</taxon>
        <taxon>Pseudomonadati</taxon>
        <taxon>Bacteroidota</taxon>
        <taxon>Flavobacteriia</taxon>
        <taxon>Flavobacteriales</taxon>
        <taxon>Flavobacteriaceae</taxon>
        <taxon>Myroides</taxon>
    </lineage>
</organism>
<dbReference type="Gene3D" id="1.20.120.450">
    <property type="entry name" value="dinb family like domain"/>
    <property type="match status" value="1"/>
</dbReference>
<dbReference type="OrthoDB" id="9786621at2"/>
<proteinExistence type="predicted"/>
<dbReference type="RefSeq" id="WP_155092093.1">
    <property type="nucleotide sequence ID" value="NZ_CP102754.1"/>
</dbReference>
<dbReference type="PANTHER" id="PTHR40658">
    <property type="match status" value="1"/>
</dbReference>
<dbReference type="Proteomes" id="UP000438760">
    <property type="component" value="Unassembled WGS sequence"/>
</dbReference>
<keyword evidence="2" id="KW-1185">Reference proteome</keyword>
<dbReference type="PIRSF" id="PIRSF031551">
    <property type="entry name" value="DUF1706"/>
    <property type="match status" value="1"/>
</dbReference>
<dbReference type="PANTHER" id="PTHR40658:SF4">
    <property type="entry name" value="HYPOTHETICAL CYTOSOLIC PROTEIN"/>
    <property type="match status" value="1"/>
</dbReference>
<name>A0A6I3LLB2_9FLAO</name>